<dbReference type="Proteomes" id="UP001165296">
    <property type="component" value="Unassembled WGS sequence"/>
</dbReference>
<keyword evidence="3" id="KW-1185">Reference proteome</keyword>
<feature type="signal peptide" evidence="1">
    <location>
        <begin position="1"/>
        <end position="29"/>
    </location>
</feature>
<gene>
    <name evidence="2" type="ORF">LGH74_03990</name>
</gene>
<dbReference type="PANTHER" id="PTHR35580">
    <property type="entry name" value="CELL SURFACE GLYCOPROTEIN (S-LAYER PROTEIN)-LIKE PROTEIN"/>
    <property type="match status" value="1"/>
</dbReference>
<dbReference type="InterPro" id="IPR052918">
    <property type="entry name" value="Motility_Chemotaxis_Reg"/>
</dbReference>
<proteinExistence type="predicted"/>
<dbReference type="InterPro" id="IPR026444">
    <property type="entry name" value="Secre_tail"/>
</dbReference>
<accession>A0ABS8ANW3</accession>
<reference evidence="2" key="1">
    <citation type="submission" date="2021-10" db="EMBL/GenBank/DDBJ databases">
        <authorList>
            <person name="Dean J.D."/>
            <person name="Kim M.K."/>
            <person name="Newey C.N."/>
            <person name="Stoker T.S."/>
            <person name="Thompson D.W."/>
            <person name="Grose J.H."/>
        </authorList>
    </citation>
    <scope>NUCLEOTIDE SEQUENCE</scope>
    <source>
        <strain evidence="2">BT178</strain>
    </source>
</reference>
<evidence type="ECO:0000313" key="2">
    <source>
        <dbReference type="EMBL" id="MCB2407124.1"/>
    </source>
</evidence>
<keyword evidence="1" id="KW-0732">Signal</keyword>
<organism evidence="2 3">
    <name type="scientific">Hymenobacter lucidus</name>
    <dbReference type="NCBI Taxonomy" id="2880930"/>
    <lineage>
        <taxon>Bacteria</taxon>
        <taxon>Pseudomonadati</taxon>
        <taxon>Bacteroidota</taxon>
        <taxon>Cytophagia</taxon>
        <taxon>Cytophagales</taxon>
        <taxon>Hymenobacteraceae</taxon>
        <taxon>Hymenobacter</taxon>
    </lineage>
</organism>
<evidence type="ECO:0000313" key="3">
    <source>
        <dbReference type="Proteomes" id="UP001165296"/>
    </source>
</evidence>
<evidence type="ECO:0000256" key="1">
    <source>
        <dbReference type="SAM" id="SignalP"/>
    </source>
</evidence>
<dbReference type="NCBIfam" id="TIGR04183">
    <property type="entry name" value="Por_Secre_tail"/>
    <property type="match status" value="1"/>
</dbReference>
<sequence>MRNIFSLSGLLRMALILSVWLTAFPEAHAQTPDWQSLIRPVGAGGYEVTATTTDAAGNLIIVGNFYQPIMLGTTTLTSYGMDDAFVAKWSPASRSFLWAHQIGGLYTDQAYEVVAAGGNVYVAGEFASGDAKAGSITLINRHCCNPTSGVFVAKLTDAGTSATFAWAESISGLGFRTVDLFKGLAVNGSSVYLAGSFSTEAMYKNTSIPGGHVLVKLLDNGTTTSFGWLERIGTNGASNNTINETSVDMVANGSSVYFTGWFQGTGQFGNTTLTSAGGADGYIAKLIDSGGAGGFVWAQSFGGASSEFPFAMALQGTDVYVTGTFINSARFGNTTLTSAGNKDLFVAKLNDAGTTASYQWAQRAGGSENDVSRAIAVRGIDVYVAGSFAGTAAFDTNTLTSVNSNEIFVAKLQDGSATGTFQWAQQAGGPSSDDVATNVSLSVDGTLYVGGIARAPAIFGALSLTQVGPAYMHGFLATLATGTTLSTPSAARLELGLYPNPAHTTVQLPAATAATKLTLLDNLGRTVRQGNGNTLSVLGVAPGLYILQAATPGQALRTARLVVE</sequence>
<dbReference type="PANTHER" id="PTHR35580:SF1">
    <property type="entry name" value="PHYTASE-LIKE DOMAIN-CONTAINING PROTEIN"/>
    <property type="match status" value="1"/>
</dbReference>
<feature type="chain" id="PRO_5046072812" evidence="1">
    <location>
        <begin position="30"/>
        <end position="564"/>
    </location>
</feature>
<dbReference type="EMBL" id="JAJADR010000001">
    <property type="protein sequence ID" value="MCB2407124.1"/>
    <property type="molecule type" value="Genomic_DNA"/>
</dbReference>
<dbReference type="RefSeq" id="WP_226172287.1">
    <property type="nucleotide sequence ID" value="NZ_JAJADR010000001.1"/>
</dbReference>
<name>A0ABS8ANW3_9BACT</name>
<comment type="caution">
    <text evidence="2">The sequence shown here is derived from an EMBL/GenBank/DDBJ whole genome shotgun (WGS) entry which is preliminary data.</text>
</comment>
<protein>
    <submittedName>
        <fullName evidence="2">T9SS type A sorting domain-containing protein</fullName>
    </submittedName>
</protein>